<evidence type="ECO:0000256" key="1">
    <source>
        <dbReference type="SAM" id="Phobius"/>
    </source>
</evidence>
<feature type="transmembrane region" description="Helical" evidence="1">
    <location>
        <begin position="314"/>
        <end position="332"/>
    </location>
</feature>
<dbReference type="AlphaFoldDB" id="A0A6J4JIT7"/>
<dbReference type="SUPFAM" id="SSF82171">
    <property type="entry name" value="DPP6 N-terminal domain-like"/>
    <property type="match status" value="1"/>
</dbReference>
<keyword evidence="2" id="KW-0732">Signal</keyword>
<organism evidence="3">
    <name type="scientific">uncultured Blastococcus sp</name>
    <dbReference type="NCBI Taxonomy" id="217144"/>
    <lineage>
        <taxon>Bacteria</taxon>
        <taxon>Bacillati</taxon>
        <taxon>Actinomycetota</taxon>
        <taxon>Actinomycetes</taxon>
        <taxon>Geodermatophilales</taxon>
        <taxon>Geodermatophilaceae</taxon>
        <taxon>Blastococcus</taxon>
        <taxon>environmental samples</taxon>
    </lineage>
</organism>
<evidence type="ECO:0000256" key="2">
    <source>
        <dbReference type="SAM" id="SignalP"/>
    </source>
</evidence>
<feature type="chain" id="PRO_5026952394" evidence="2">
    <location>
        <begin position="27"/>
        <end position="338"/>
    </location>
</feature>
<evidence type="ECO:0000313" key="3">
    <source>
        <dbReference type="EMBL" id="CAA9277614.1"/>
    </source>
</evidence>
<name>A0A6J4JIT7_9ACTN</name>
<keyword evidence="1" id="KW-1133">Transmembrane helix</keyword>
<sequence>MRGRLLAAGGALGAGLVLGSTVPALAEDAAVGPAVQCQITDPRLAELSGLVAVGDRLLAMNDGGDQLAVHLLDAACQVIDVHTAAVDPYDPEDMAVGADGTVWLADTGDNNAVRSTVALLALRTDGTTGVYRLAYPDGPHDAEALLLAPDGTPYVVTKEVLGASGVYSPAAALADGGTVALAKVAAVNLTFTGTAGGPVGQAGQLLVTGGAVAADGKHLALRSYTDAYVWPLAGSDVVGALAGEPVRIPLPESPQGEAISFAADGLSLLVASETLPSDLTRVPLMAAPAATAQAPPTGPVPSFTDLSSSGMSPITSGLIAVVVATVVVWITGRVRRNP</sequence>
<gene>
    <name evidence="3" type="ORF">AVDCRST_MAG57-3545</name>
</gene>
<keyword evidence="1" id="KW-0812">Transmembrane</keyword>
<accession>A0A6J4JIT7</accession>
<keyword evidence="1" id="KW-0472">Membrane</keyword>
<reference evidence="3" key="1">
    <citation type="submission" date="2020-02" db="EMBL/GenBank/DDBJ databases">
        <authorList>
            <person name="Meier V. D."/>
        </authorList>
    </citation>
    <scope>NUCLEOTIDE SEQUENCE</scope>
    <source>
        <strain evidence="3">AVDCRST_MAG57</strain>
    </source>
</reference>
<proteinExistence type="predicted"/>
<dbReference type="EMBL" id="CADCTI010000287">
    <property type="protein sequence ID" value="CAA9277614.1"/>
    <property type="molecule type" value="Genomic_DNA"/>
</dbReference>
<feature type="signal peptide" evidence="2">
    <location>
        <begin position="1"/>
        <end position="26"/>
    </location>
</feature>
<protein>
    <submittedName>
        <fullName evidence="3">Uncharacterized protein</fullName>
    </submittedName>
</protein>